<proteinExistence type="predicted"/>
<keyword evidence="1" id="KW-0547">Nucleotide-binding</keyword>
<accession>X1EDD7</accession>
<evidence type="ECO:0000256" key="1">
    <source>
        <dbReference type="ARBA" id="ARBA00022741"/>
    </source>
</evidence>
<evidence type="ECO:0000313" key="3">
    <source>
        <dbReference type="EMBL" id="GAH31311.1"/>
    </source>
</evidence>
<name>X1EDD7_9ZZZZ</name>
<dbReference type="AlphaFoldDB" id="X1EDD7"/>
<organism evidence="3">
    <name type="scientific">marine sediment metagenome</name>
    <dbReference type="NCBI Taxonomy" id="412755"/>
    <lineage>
        <taxon>unclassified sequences</taxon>
        <taxon>metagenomes</taxon>
        <taxon>ecological metagenomes</taxon>
    </lineage>
</organism>
<comment type="caution">
    <text evidence="3">The sequence shown here is derived from an EMBL/GenBank/DDBJ whole genome shotgun (WGS) entry which is preliminary data.</text>
</comment>
<dbReference type="PANTHER" id="PTHR47977">
    <property type="entry name" value="RAS-RELATED PROTEIN RAB"/>
    <property type="match status" value="1"/>
</dbReference>
<keyword evidence="2" id="KW-0342">GTP-binding</keyword>
<dbReference type="Pfam" id="PF00071">
    <property type="entry name" value="Ras"/>
    <property type="match status" value="1"/>
</dbReference>
<gene>
    <name evidence="3" type="ORF">S03H2_25013</name>
</gene>
<sequence>AYILIGNKIDLGEQRSVGKEEGEKLAKQIGASVFIETSAKLGKNVEEAFKSLVYQVLRNYGEKI</sequence>
<feature type="non-terminal residue" evidence="3">
    <location>
        <position position="1"/>
    </location>
</feature>
<dbReference type="Gene3D" id="3.40.50.300">
    <property type="entry name" value="P-loop containing nucleotide triphosphate hydrolases"/>
    <property type="match status" value="1"/>
</dbReference>
<dbReference type="InterPro" id="IPR050227">
    <property type="entry name" value="Rab"/>
</dbReference>
<dbReference type="SUPFAM" id="SSF52540">
    <property type="entry name" value="P-loop containing nucleoside triphosphate hydrolases"/>
    <property type="match status" value="1"/>
</dbReference>
<dbReference type="GO" id="GO:0003924">
    <property type="term" value="F:GTPase activity"/>
    <property type="evidence" value="ECO:0007669"/>
    <property type="project" value="InterPro"/>
</dbReference>
<protein>
    <submittedName>
        <fullName evidence="3">Uncharacterized protein</fullName>
    </submittedName>
</protein>
<dbReference type="InterPro" id="IPR027417">
    <property type="entry name" value="P-loop_NTPase"/>
</dbReference>
<reference evidence="3" key="1">
    <citation type="journal article" date="2014" name="Front. Microbiol.">
        <title>High frequency of phylogenetically diverse reductive dehalogenase-homologous genes in deep subseafloor sedimentary metagenomes.</title>
        <authorList>
            <person name="Kawai M."/>
            <person name="Futagami T."/>
            <person name="Toyoda A."/>
            <person name="Takaki Y."/>
            <person name="Nishi S."/>
            <person name="Hori S."/>
            <person name="Arai W."/>
            <person name="Tsubouchi T."/>
            <person name="Morono Y."/>
            <person name="Uchiyama I."/>
            <person name="Ito T."/>
            <person name="Fujiyama A."/>
            <person name="Inagaki F."/>
            <person name="Takami H."/>
        </authorList>
    </citation>
    <scope>NUCLEOTIDE SEQUENCE</scope>
    <source>
        <strain evidence="3">Expedition CK06-06</strain>
    </source>
</reference>
<dbReference type="PROSITE" id="PS51421">
    <property type="entry name" value="RAS"/>
    <property type="match status" value="1"/>
</dbReference>
<dbReference type="GO" id="GO:0005525">
    <property type="term" value="F:GTP binding"/>
    <property type="evidence" value="ECO:0007669"/>
    <property type="project" value="UniProtKB-KW"/>
</dbReference>
<dbReference type="EMBL" id="BARU01014044">
    <property type="protein sequence ID" value="GAH31311.1"/>
    <property type="molecule type" value="Genomic_DNA"/>
</dbReference>
<dbReference type="InterPro" id="IPR001806">
    <property type="entry name" value="Small_GTPase"/>
</dbReference>
<dbReference type="PROSITE" id="PS51419">
    <property type="entry name" value="RAB"/>
    <property type="match status" value="1"/>
</dbReference>
<evidence type="ECO:0000256" key="2">
    <source>
        <dbReference type="ARBA" id="ARBA00023134"/>
    </source>
</evidence>